<reference evidence="4" key="2">
    <citation type="submission" date="2020-10" db="UniProtKB">
        <authorList>
            <consortium name="WormBaseParasite"/>
        </authorList>
    </citation>
    <scope>IDENTIFICATION</scope>
</reference>
<feature type="region of interest" description="Disordered" evidence="1">
    <location>
        <begin position="1"/>
        <end position="33"/>
    </location>
</feature>
<sequence>MNESDSILGNPRPTVDVEDDLPVPPRDADPPVEPSAELNQTWNFNVLFTDLLNTFAEWRAQFDVNPPARRYGFSSLERWRIYGTLVLFFNMIPLFFLGMYMIFVCCTTIISAIFIQGSLIVLGAFISFPFFVAMSVVGLSVGVVIVVIGHFCETNTLKKYTPGFLND</sequence>
<keyword evidence="2" id="KW-1133">Transmembrane helix</keyword>
<dbReference type="Proteomes" id="UP000492821">
    <property type="component" value="Unassembled WGS sequence"/>
</dbReference>
<accession>A0A7E4V8P3</accession>
<evidence type="ECO:0000313" key="4">
    <source>
        <dbReference type="WBParaSite" id="Pan_g17968.t1"/>
    </source>
</evidence>
<dbReference type="WBParaSite" id="Pan_g17968.t1">
    <property type="protein sequence ID" value="Pan_g17968.t1"/>
    <property type="gene ID" value="Pan_g17968"/>
</dbReference>
<keyword evidence="2" id="KW-0812">Transmembrane</keyword>
<evidence type="ECO:0000313" key="3">
    <source>
        <dbReference type="Proteomes" id="UP000492821"/>
    </source>
</evidence>
<feature type="transmembrane region" description="Helical" evidence="2">
    <location>
        <begin position="85"/>
        <end position="114"/>
    </location>
</feature>
<feature type="transmembrane region" description="Helical" evidence="2">
    <location>
        <begin position="120"/>
        <end position="149"/>
    </location>
</feature>
<reference evidence="3" key="1">
    <citation type="journal article" date="2013" name="Genetics">
        <title>The draft genome and transcriptome of Panagrellus redivivus are shaped by the harsh demands of a free-living lifestyle.</title>
        <authorList>
            <person name="Srinivasan J."/>
            <person name="Dillman A.R."/>
            <person name="Macchietto M.G."/>
            <person name="Heikkinen L."/>
            <person name="Lakso M."/>
            <person name="Fracchia K.M."/>
            <person name="Antoshechkin I."/>
            <person name="Mortazavi A."/>
            <person name="Wong G."/>
            <person name="Sternberg P.W."/>
        </authorList>
    </citation>
    <scope>NUCLEOTIDE SEQUENCE [LARGE SCALE GENOMIC DNA]</scope>
    <source>
        <strain evidence="3">MT8872</strain>
    </source>
</reference>
<protein>
    <submittedName>
        <fullName evidence="4">PRA1 family protein</fullName>
    </submittedName>
</protein>
<evidence type="ECO:0000256" key="1">
    <source>
        <dbReference type="SAM" id="MobiDB-lite"/>
    </source>
</evidence>
<proteinExistence type="predicted"/>
<name>A0A7E4V8P3_PANRE</name>
<dbReference type="AlphaFoldDB" id="A0A7E4V8P3"/>
<keyword evidence="2" id="KW-0472">Membrane</keyword>
<evidence type="ECO:0000256" key="2">
    <source>
        <dbReference type="SAM" id="Phobius"/>
    </source>
</evidence>
<keyword evidence="3" id="KW-1185">Reference proteome</keyword>
<organism evidence="3 4">
    <name type="scientific">Panagrellus redivivus</name>
    <name type="common">Microworm</name>
    <dbReference type="NCBI Taxonomy" id="6233"/>
    <lineage>
        <taxon>Eukaryota</taxon>
        <taxon>Metazoa</taxon>
        <taxon>Ecdysozoa</taxon>
        <taxon>Nematoda</taxon>
        <taxon>Chromadorea</taxon>
        <taxon>Rhabditida</taxon>
        <taxon>Tylenchina</taxon>
        <taxon>Panagrolaimomorpha</taxon>
        <taxon>Panagrolaimoidea</taxon>
        <taxon>Panagrolaimidae</taxon>
        <taxon>Panagrellus</taxon>
    </lineage>
</organism>